<evidence type="ECO:0000313" key="2">
    <source>
        <dbReference type="EMBL" id="CAE8585580.1"/>
    </source>
</evidence>
<keyword evidence="3" id="KW-1185">Reference proteome</keyword>
<comment type="caution">
    <text evidence="2">The sequence shown here is derived from an EMBL/GenBank/DDBJ whole genome shotgun (WGS) entry which is preliminary data.</text>
</comment>
<dbReference type="Pfam" id="PF02840">
    <property type="entry name" value="Prp18"/>
    <property type="match status" value="1"/>
</dbReference>
<dbReference type="OrthoDB" id="10250354at2759"/>
<proteinExistence type="predicted"/>
<dbReference type="Gene3D" id="1.20.940.10">
    <property type="entry name" value="Functional domain of the splicing factor Prp18"/>
    <property type="match status" value="1"/>
</dbReference>
<evidence type="ECO:0000313" key="3">
    <source>
        <dbReference type="Proteomes" id="UP000654075"/>
    </source>
</evidence>
<dbReference type="GO" id="GO:0005681">
    <property type="term" value="C:spliceosomal complex"/>
    <property type="evidence" value="ECO:0007669"/>
    <property type="project" value="InterPro"/>
</dbReference>
<protein>
    <recommendedName>
        <fullName evidence="1">Prp18 domain-containing protein</fullName>
    </recommendedName>
</protein>
<dbReference type="EMBL" id="CAJNNV010001675">
    <property type="protein sequence ID" value="CAE8585580.1"/>
    <property type="molecule type" value="Genomic_DNA"/>
</dbReference>
<organism evidence="2 3">
    <name type="scientific">Polarella glacialis</name>
    <name type="common">Dinoflagellate</name>
    <dbReference type="NCBI Taxonomy" id="89957"/>
    <lineage>
        <taxon>Eukaryota</taxon>
        <taxon>Sar</taxon>
        <taxon>Alveolata</taxon>
        <taxon>Dinophyceae</taxon>
        <taxon>Suessiales</taxon>
        <taxon>Suessiaceae</taxon>
        <taxon>Polarella</taxon>
    </lineage>
</organism>
<reference evidence="2" key="1">
    <citation type="submission" date="2021-02" db="EMBL/GenBank/DDBJ databases">
        <authorList>
            <person name="Dougan E. K."/>
            <person name="Rhodes N."/>
            <person name="Thang M."/>
            <person name="Chan C."/>
        </authorList>
    </citation>
    <scope>NUCLEOTIDE SEQUENCE</scope>
</reference>
<dbReference type="OMA" id="REYAHAN"/>
<dbReference type="Proteomes" id="UP000654075">
    <property type="component" value="Unassembled WGS sequence"/>
</dbReference>
<dbReference type="InterPro" id="IPR004098">
    <property type="entry name" value="Prp18"/>
</dbReference>
<evidence type="ECO:0000259" key="1">
    <source>
        <dbReference type="Pfam" id="PF02840"/>
    </source>
</evidence>
<name>A0A813DH81_POLGL</name>
<dbReference type="GO" id="GO:0008380">
    <property type="term" value="P:RNA splicing"/>
    <property type="evidence" value="ECO:0007669"/>
    <property type="project" value="InterPro"/>
</dbReference>
<sequence length="265" mass="28987">MNVEGGYLATSRYVEDTYSPGHASVWGSWYCTATRSWGFACCRALSRDAAPCCHVLRQPASGAASASDAGANKLKGDKIPTTTTFDPAVWLDRSAFETPEGFLAWCVRHLVQSWQAWLTDGSLETWARSAGSGHSSAAAFLSSKCAAEASQCVEDFCRKVAERRLSAELVRKLEEMCISISRREYTHAYKVYMDVTIGSKKWQSNLPCMVNFSASRQDTEVQWTPDSGANPVDEAGVRTHIVLLRRLTSVAQALLPNGDPSKNCG</sequence>
<accession>A0A813DH81</accession>
<dbReference type="AlphaFoldDB" id="A0A813DH81"/>
<gene>
    <name evidence="2" type="ORF">PGLA1383_LOCUS4487</name>
</gene>
<dbReference type="SUPFAM" id="SSF47938">
    <property type="entry name" value="Functional domain of the splicing factor Prp18"/>
    <property type="match status" value="1"/>
</dbReference>
<feature type="domain" description="Prp18" evidence="1">
    <location>
        <begin position="109"/>
        <end position="253"/>
    </location>
</feature>